<comment type="subcellular location">
    <subcellularLocation>
        <location evidence="1">Cell membrane</location>
        <topology evidence="1">Multi-pass membrane protein</topology>
    </subcellularLocation>
</comment>
<evidence type="ECO:0000256" key="3">
    <source>
        <dbReference type="ARBA" id="ARBA00022475"/>
    </source>
</evidence>
<evidence type="ECO:0000259" key="8">
    <source>
        <dbReference type="Pfam" id="PF04239"/>
    </source>
</evidence>
<dbReference type="AlphaFoldDB" id="A0A9X4N108"/>
<comment type="similarity">
    <text evidence="2">Belongs to the UPF0702 family.</text>
</comment>
<keyword evidence="5 7" id="KW-1133">Transmembrane helix</keyword>
<feature type="transmembrane region" description="Helical" evidence="7">
    <location>
        <begin position="61"/>
        <end position="82"/>
    </location>
</feature>
<sequence>MTLYSALLIITSVFAIFAIMIIFTRIFGLRTFAKMSSIDFASTIAIGSILASTILNKNQSIEQGALALFCIITLQTIFSFLVRKSKLFKKLLTNKPQFLMLDGEIIDENLKKCNISLDDLLEKLREANVKQMKNVKAVIFESTGDISVLHGSDNTEIDDIILKDVEKL</sequence>
<dbReference type="Proteomes" id="UP001152599">
    <property type="component" value="Unassembled WGS sequence"/>
</dbReference>
<keyword evidence="4 7" id="KW-0812">Transmembrane</keyword>
<evidence type="ECO:0000256" key="1">
    <source>
        <dbReference type="ARBA" id="ARBA00004651"/>
    </source>
</evidence>
<evidence type="ECO:0000256" key="4">
    <source>
        <dbReference type="ARBA" id="ARBA00022692"/>
    </source>
</evidence>
<name>A0A9X4N108_9FLAO</name>
<dbReference type="PANTHER" id="PTHR34582:SF6">
    <property type="entry name" value="UPF0702 TRANSMEMBRANE PROTEIN YCAP"/>
    <property type="match status" value="1"/>
</dbReference>
<dbReference type="InterPro" id="IPR023090">
    <property type="entry name" value="UPF0702_alpha/beta_dom_sf"/>
</dbReference>
<comment type="caution">
    <text evidence="9">The sequence shown here is derived from an EMBL/GenBank/DDBJ whole genome shotgun (WGS) entry which is preliminary data.</text>
</comment>
<reference evidence="9" key="1">
    <citation type="submission" date="2022-07" db="EMBL/GenBank/DDBJ databases">
        <title>Description and genome-wide analysis of Profundicola chukchiensis gen. nov., sp. nov., marine bacteria isolated from bottom sediments of the Chukchi Sea.</title>
        <authorList>
            <person name="Romanenko L."/>
            <person name="Otstavnykh N."/>
            <person name="Kurilenko V."/>
            <person name="Eremeev V."/>
            <person name="Velansky P."/>
            <person name="Mikhailov V."/>
            <person name="Isaeva M."/>
        </authorList>
    </citation>
    <scope>NUCLEOTIDE SEQUENCE</scope>
    <source>
        <strain evidence="9">KMM 9713</strain>
    </source>
</reference>
<dbReference type="GO" id="GO:0005886">
    <property type="term" value="C:plasma membrane"/>
    <property type="evidence" value="ECO:0007669"/>
    <property type="project" value="UniProtKB-SubCell"/>
</dbReference>
<organism evidence="9 10">
    <name type="scientific">Profundicola chukchiensis</name>
    <dbReference type="NCBI Taxonomy" id="2961959"/>
    <lineage>
        <taxon>Bacteria</taxon>
        <taxon>Pseudomonadati</taxon>
        <taxon>Bacteroidota</taxon>
        <taxon>Flavobacteriia</taxon>
        <taxon>Flavobacteriales</taxon>
        <taxon>Weeksellaceae</taxon>
        <taxon>Profundicola</taxon>
    </lineage>
</organism>
<feature type="domain" description="YetF C-terminal" evidence="8">
    <location>
        <begin position="84"/>
        <end position="160"/>
    </location>
</feature>
<proteinExistence type="inferred from homology"/>
<keyword evidence="10" id="KW-1185">Reference proteome</keyword>
<evidence type="ECO:0000256" key="7">
    <source>
        <dbReference type="SAM" id="Phobius"/>
    </source>
</evidence>
<evidence type="ECO:0000313" key="9">
    <source>
        <dbReference type="EMBL" id="MDG4946982.1"/>
    </source>
</evidence>
<protein>
    <submittedName>
        <fullName evidence="9">DUF421 domain-containing protein</fullName>
    </submittedName>
</protein>
<dbReference type="Pfam" id="PF04239">
    <property type="entry name" value="DUF421"/>
    <property type="match status" value="1"/>
</dbReference>
<keyword evidence="6 7" id="KW-0472">Membrane</keyword>
<feature type="transmembrane region" description="Helical" evidence="7">
    <location>
        <begin position="6"/>
        <end position="26"/>
    </location>
</feature>
<dbReference type="RefSeq" id="WP_304421264.1">
    <property type="nucleotide sequence ID" value="NZ_JANCMU010000009.1"/>
</dbReference>
<dbReference type="Gene3D" id="3.30.240.20">
    <property type="entry name" value="bsu07140 like domains"/>
    <property type="match status" value="1"/>
</dbReference>
<dbReference type="InterPro" id="IPR007353">
    <property type="entry name" value="DUF421"/>
</dbReference>
<evidence type="ECO:0000256" key="6">
    <source>
        <dbReference type="ARBA" id="ARBA00023136"/>
    </source>
</evidence>
<accession>A0A9X4N108</accession>
<evidence type="ECO:0000256" key="2">
    <source>
        <dbReference type="ARBA" id="ARBA00006448"/>
    </source>
</evidence>
<gene>
    <name evidence="9" type="ORF">NMK71_11220</name>
</gene>
<evidence type="ECO:0000313" key="10">
    <source>
        <dbReference type="Proteomes" id="UP001152599"/>
    </source>
</evidence>
<keyword evidence="3" id="KW-1003">Cell membrane</keyword>
<dbReference type="EMBL" id="JANCMU010000009">
    <property type="protein sequence ID" value="MDG4946982.1"/>
    <property type="molecule type" value="Genomic_DNA"/>
</dbReference>
<evidence type="ECO:0000256" key="5">
    <source>
        <dbReference type="ARBA" id="ARBA00022989"/>
    </source>
</evidence>
<dbReference type="PANTHER" id="PTHR34582">
    <property type="entry name" value="UPF0702 TRANSMEMBRANE PROTEIN YCAP"/>
    <property type="match status" value="1"/>
</dbReference>